<keyword evidence="1" id="KW-0812">Transmembrane</keyword>
<feature type="transmembrane region" description="Helical" evidence="1">
    <location>
        <begin position="353"/>
        <end position="376"/>
    </location>
</feature>
<dbReference type="EMBL" id="CAICTM010001098">
    <property type="protein sequence ID" value="CAB9520416.1"/>
    <property type="molecule type" value="Genomic_DNA"/>
</dbReference>
<proteinExistence type="predicted"/>
<reference evidence="3" key="1">
    <citation type="submission" date="2020-06" db="EMBL/GenBank/DDBJ databases">
        <authorList>
            <consortium name="Plant Systems Biology data submission"/>
        </authorList>
    </citation>
    <scope>NUCLEOTIDE SEQUENCE</scope>
    <source>
        <strain evidence="3">D6</strain>
    </source>
</reference>
<keyword evidence="1" id="KW-1133">Transmembrane helix</keyword>
<dbReference type="OrthoDB" id="45095at2759"/>
<comment type="caution">
    <text evidence="3">The sequence shown here is derived from an EMBL/GenBank/DDBJ whole genome shotgun (WGS) entry which is preliminary data.</text>
</comment>
<feature type="signal peptide" evidence="2">
    <location>
        <begin position="1"/>
        <end position="17"/>
    </location>
</feature>
<organism evidence="3 4">
    <name type="scientific">Seminavis robusta</name>
    <dbReference type="NCBI Taxonomy" id="568900"/>
    <lineage>
        <taxon>Eukaryota</taxon>
        <taxon>Sar</taxon>
        <taxon>Stramenopiles</taxon>
        <taxon>Ochrophyta</taxon>
        <taxon>Bacillariophyta</taxon>
        <taxon>Bacillariophyceae</taxon>
        <taxon>Bacillariophycidae</taxon>
        <taxon>Naviculales</taxon>
        <taxon>Naviculaceae</taxon>
        <taxon>Seminavis</taxon>
    </lineage>
</organism>
<dbReference type="PANTHER" id="PTHR23353">
    <property type="entry name" value="RAB-GAP/TBC-RELATED"/>
    <property type="match status" value="1"/>
</dbReference>
<dbReference type="InterPro" id="IPR053019">
    <property type="entry name" value="GATA_zinc_finger"/>
</dbReference>
<accession>A0A9N8EFB9</accession>
<keyword evidence="4" id="KW-1185">Reference proteome</keyword>
<evidence type="ECO:0000256" key="1">
    <source>
        <dbReference type="SAM" id="Phobius"/>
    </source>
</evidence>
<name>A0A9N8EFB9_9STRA</name>
<keyword evidence="1" id="KW-0472">Membrane</keyword>
<gene>
    <name evidence="3" type="ORF">SEMRO_1100_G241330.1</name>
</gene>
<evidence type="ECO:0000256" key="2">
    <source>
        <dbReference type="SAM" id="SignalP"/>
    </source>
</evidence>
<keyword evidence="2" id="KW-0732">Signal</keyword>
<dbReference type="AlphaFoldDB" id="A0A9N8EFB9"/>
<dbReference type="Proteomes" id="UP001153069">
    <property type="component" value="Unassembled WGS sequence"/>
</dbReference>
<evidence type="ECO:0000313" key="4">
    <source>
        <dbReference type="Proteomes" id="UP001153069"/>
    </source>
</evidence>
<feature type="chain" id="PRO_5040453789" evidence="2">
    <location>
        <begin position="18"/>
        <end position="394"/>
    </location>
</feature>
<evidence type="ECO:0000313" key="3">
    <source>
        <dbReference type="EMBL" id="CAB9520416.1"/>
    </source>
</evidence>
<protein>
    <submittedName>
        <fullName evidence="3">Uncharacterized protein</fullName>
    </submittedName>
</protein>
<sequence>MLRSISLLLAFIAAAGAKTIVPDFDVKADSKLGKKLLSKARALNEERDWTWVANYSIKYRGCASIVSLANEENGGGEGSPLYTQNLVKFSLCPADATCDTCKGGSDYVVSMMEFLDAWTEWQMNALERTCENIRENCYCNNNYNDDEACENQCFNEAEMTECIQYEGDEEFEVQRYLECAEMEDGNNNNNNNNNNGGNGNGWYGQYYIGPYCSEKDGYSIHLGLFYDEGCSARADASTYADQHYGVALPFSEEAIVKDECISCMQVDEDDNNNNNNNNNNNQNGNNYYYYQDLEVNELCEAVYEPAAKCESNLDVTWPDTAGCEYIQNILPRLEKATRGASSRSSSSASSGGAAVGFAWVFAISTIIFASYAFFLYRKLDRNRVDLSSADGALA</sequence>